<evidence type="ECO:0000256" key="4">
    <source>
        <dbReference type="ARBA" id="ARBA00022692"/>
    </source>
</evidence>
<evidence type="ECO:0000256" key="5">
    <source>
        <dbReference type="ARBA" id="ARBA00022989"/>
    </source>
</evidence>
<keyword evidence="4 7" id="KW-0812">Transmembrane</keyword>
<feature type="domain" description="ABC3 transporter permease C-terminal" evidence="8">
    <location>
        <begin position="278"/>
        <end position="401"/>
    </location>
</feature>
<accession>A0A840G7N2</accession>
<feature type="transmembrane region" description="Helical" evidence="7">
    <location>
        <begin position="363"/>
        <end position="391"/>
    </location>
</feature>
<feature type="transmembrane region" description="Helical" evidence="7">
    <location>
        <begin position="319"/>
        <end position="343"/>
    </location>
</feature>
<dbReference type="InterPro" id="IPR051447">
    <property type="entry name" value="Lipoprotein-release_system"/>
</dbReference>
<dbReference type="InterPro" id="IPR025857">
    <property type="entry name" value="MacB_PCD"/>
</dbReference>
<evidence type="ECO:0000256" key="7">
    <source>
        <dbReference type="SAM" id="Phobius"/>
    </source>
</evidence>
<evidence type="ECO:0000256" key="2">
    <source>
        <dbReference type="ARBA" id="ARBA00005236"/>
    </source>
</evidence>
<comment type="subcellular location">
    <subcellularLocation>
        <location evidence="1">Cell membrane</location>
        <topology evidence="1">Multi-pass membrane protein</topology>
    </subcellularLocation>
</comment>
<keyword evidence="6 7" id="KW-0472">Membrane</keyword>
<sequence>MTELASEFTIATRNLRRNTKRSFVAVMTVAGGVIAYVLAGGFIAWVFQDMREATIHSQLGHIQIVRPAYFEKGISDPYSFLLPGKSEAQNLIEKTPGVRSLTPRLAFSGLISLGDTSVPFIGEGIDPVAEKPISSRITMTSGRELQGAKEAAVILGEGLARNVGANTGDTVVILATAANGSPNAVEVKVAGTFATITKDFDDNALRMPIDVARKLMRVDGATSWVALLDRTELTGQSIATIRSGLPEKDFQIVPWSELADFYNKTVVLFSRQVDVVKVIIGLIIILTISNTQTMSVLERTTEIGTSLAIGLRRKGIMRLFLLEGVLIGAAGGAIGVALAYGLGEAISAIGIPMPPPPGMARGYTGQILVSGSLALDGMILALVTTLLASVVPAWKASRMNIVDALRCNQ</sequence>
<dbReference type="Pfam" id="PF02687">
    <property type="entry name" value="FtsX"/>
    <property type="match status" value="1"/>
</dbReference>
<evidence type="ECO:0000256" key="3">
    <source>
        <dbReference type="ARBA" id="ARBA00022475"/>
    </source>
</evidence>
<evidence type="ECO:0000259" key="8">
    <source>
        <dbReference type="Pfam" id="PF02687"/>
    </source>
</evidence>
<dbReference type="AlphaFoldDB" id="A0A840G7N2"/>
<dbReference type="RefSeq" id="WP_153116962.1">
    <property type="nucleotide sequence ID" value="NZ_JACIGE010000008.1"/>
</dbReference>
<name>A0A840G7N2_RHOTE</name>
<keyword evidence="3" id="KW-1003">Cell membrane</keyword>
<dbReference type="GO" id="GO:0098797">
    <property type="term" value="C:plasma membrane protein complex"/>
    <property type="evidence" value="ECO:0007669"/>
    <property type="project" value="TreeGrafter"/>
</dbReference>
<comment type="caution">
    <text evidence="10">The sequence shown here is derived from an EMBL/GenBank/DDBJ whole genome shotgun (WGS) entry which is preliminary data.</text>
</comment>
<evidence type="ECO:0000313" key="10">
    <source>
        <dbReference type="EMBL" id="MBB4247895.1"/>
    </source>
</evidence>
<dbReference type="InterPro" id="IPR003838">
    <property type="entry name" value="ABC3_permease_C"/>
</dbReference>
<evidence type="ECO:0000256" key="6">
    <source>
        <dbReference type="ARBA" id="ARBA00023136"/>
    </source>
</evidence>
<evidence type="ECO:0000256" key="1">
    <source>
        <dbReference type="ARBA" id="ARBA00004651"/>
    </source>
</evidence>
<proteinExistence type="inferred from homology"/>
<reference evidence="10 11" key="1">
    <citation type="submission" date="2020-08" db="EMBL/GenBank/DDBJ databases">
        <title>Genome sequencing of Purple Non-Sulfur Bacteria from various extreme environments.</title>
        <authorList>
            <person name="Mayer M."/>
        </authorList>
    </citation>
    <scope>NUCLEOTIDE SEQUENCE [LARGE SCALE GENOMIC DNA]</scope>
    <source>
        <strain evidence="10 11">2761</strain>
    </source>
</reference>
<feature type="domain" description="MacB-like periplasmic core" evidence="9">
    <location>
        <begin position="22"/>
        <end position="218"/>
    </location>
</feature>
<dbReference type="PANTHER" id="PTHR30489:SF0">
    <property type="entry name" value="LIPOPROTEIN-RELEASING SYSTEM TRANSMEMBRANE PROTEIN LOLE"/>
    <property type="match status" value="1"/>
</dbReference>
<dbReference type="Proteomes" id="UP000587070">
    <property type="component" value="Unassembled WGS sequence"/>
</dbReference>
<keyword evidence="5 7" id="KW-1133">Transmembrane helix</keyword>
<dbReference type="PANTHER" id="PTHR30489">
    <property type="entry name" value="LIPOPROTEIN-RELEASING SYSTEM TRANSMEMBRANE PROTEIN LOLE"/>
    <property type="match status" value="1"/>
</dbReference>
<dbReference type="GO" id="GO:0044874">
    <property type="term" value="P:lipoprotein localization to outer membrane"/>
    <property type="evidence" value="ECO:0007669"/>
    <property type="project" value="TreeGrafter"/>
</dbReference>
<comment type="similarity">
    <text evidence="2">Belongs to the ABC-4 integral membrane protein family. LolC/E subfamily.</text>
</comment>
<gene>
    <name evidence="10" type="ORF">GGD90_002281</name>
</gene>
<keyword evidence="11" id="KW-1185">Reference proteome</keyword>
<organism evidence="10 11">
    <name type="scientific">Rhodocyclus tenuis</name>
    <name type="common">Rhodospirillum tenue</name>
    <dbReference type="NCBI Taxonomy" id="1066"/>
    <lineage>
        <taxon>Bacteria</taxon>
        <taxon>Pseudomonadati</taxon>
        <taxon>Pseudomonadota</taxon>
        <taxon>Betaproteobacteria</taxon>
        <taxon>Rhodocyclales</taxon>
        <taxon>Rhodocyclaceae</taxon>
        <taxon>Rhodocyclus</taxon>
    </lineage>
</organism>
<dbReference type="Pfam" id="PF12704">
    <property type="entry name" value="MacB_PCD"/>
    <property type="match status" value="1"/>
</dbReference>
<dbReference type="OrthoDB" id="9770036at2"/>
<feature type="transmembrane region" description="Helical" evidence="7">
    <location>
        <begin position="23"/>
        <end position="47"/>
    </location>
</feature>
<evidence type="ECO:0000313" key="11">
    <source>
        <dbReference type="Proteomes" id="UP000587070"/>
    </source>
</evidence>
<evidence type="ECO:0000259" key="9">
    <source>
        <dbReference type="Pfam" id="PF12704"/>
    </source>
</evidence>
<dbReference type="EMBL" id="JACIGE010000008">
    <property type="protein sequence ID" value="MBB4247895.1"/>
    <property type="molecule type" value="Genomic_DNA"/>
</dbReference>
<protein>
    <submittedName>
        <fullName evidence="10">Putative ABC transport system permease protein</fullName>
    </submittedName>
</protein>
<feature type="transmembrane region" description="Helical" evidence="7">
    <location>
        <begin position="278"/>
        <end position="298"/>
    </location>
</feature>